<dbReference type="Proteomes" id="UP001300672">
    <property type="component" value="Chromosome"/>
</dbReference>
<reference evidence="1" key="1">
    <citation type="journal article" date="2023" name="Int. J. Mol. Sci.">
        <title>Metagenomics Revealed a New Genus 'Candidatus Thiocaldithrix dubininis' gen. nov., sp. nov. and a New Species 'Candidatus Thiothrix putei' sp. nov. in the Family Thiotrichaceae, Some Members of Which Have Traits of Both Na+- and H+-Motive Energetics.</title>
        <authorList>
            <person name="Ravin N.V."/>
            <person name="Muntyan M.S."/>
            <person name="Smolyakov D.D."/>
            <person name="Rudenko T.S."/>
            <person name="Beletsky A.V."/>
            <person name="Mardanov A.V."/>
            <person name="Grabovich M.Y."/>
        </authorList>
    </citation>
    <scope>NUCLEOTIDE SEQUENCE</scope>
    <source>
        <strain evidence="1">GKL-01</strain>
    </source>
</reference>
<sequence>MSGLVFYYHNPEQAHPAFTVLKSAIQMNGEHRLTYEFNEFVVDAYVLADSPTSRIIAIDFDNTITADVDFYLDLIDAYRVAGWEPVVCTLRDDMDENLEEIHAKLHDSGIRIYTTDGKKKRAYMLHEGISVGLWIDDYFPAITLCGGSFLLKNGIDY</sequence>
<evidence type="ECO:0000313" key="1">
    <source>
        <dbReference type="EMBL" id="WGZ90420.1"/>
    </source>
</evidence>
<proteinExistence type="predicted"/>
<reference evidence="1" key="2">
    <citation type="submission" date="2023-04" db="EMBL/GenBank/DDBJ databases">
        <authorList>
            <person name="Beletskiy A.V."/>
            <person name="Mardanov A.V."/>
            <person name="Ravin N.V."/>
        </authorList>
    </citation>
    <scope>NUCLEOTIDE SEQUENCE</scope>
    <source>
        <strain evidence="1">GKL-01</strain>
    </source>
</reference>
<name>A0AA95KHP2_9GAMM</name>
<gene>
    <name evidence="1" type="ORF">QJT80_13140</name>
</gene>
<dbReference type="KEGG" id="tdu:QJT80_13140"/>
<dbReference type="EMBL" id="CP124755">
    <property type="protein sequence ID" value="WGZ90420.1"/>
    <property type="molecule type" value="Genomic_DNA"/>
</dbReference>
<dbReference type="AlphaFoldDB" id="A0AA95KHP2"/>
<organism evidence="1">
    <name type="scientific">Candidatus Thiocaldithrix dubininis</name>
    <dbReference type="NCBI Taxonomy" id="3080823"/>
    <lineage>
        <taxon>Bacteria</taxon>
        <taxon>Pseudomonadati</taxon>
        <taxon>Pseudomonadota</taxon>
        <taxon>Gammaproteobacteria</taxon>
        <taxon>Thiotrichales</taxon>
        <taxon>Thiotrichaceae</taxon>
        <taxon>Candidatus Thiocaldithrix</taxon>
    </lineage>
</organism>
<protein>
    <submittedName>
        <fullName evidence="1">Uncharacterized protein</fullName>
    </submittedName>
</protein>
<accession>A0AA95KHP2</accession>